<dbReference type="InterPro" id="IPR000873">
    <property type="entry name" value="AMP-dep_synth/lig_dom"/>
</dbReference>
<evidence type="ECO:0000313" key="5">
    <source>
        <dbReference type="Proteomes" id="UP000225833"/>
    </source>
</evidence>
<dbReference type="RefSeq" id="WP_099135659.1">
    <property type="nucleotide sequence ID" value="NZ_CAWNNJ010000141.1"/>
</dbReference>
<dbReference type="EMBL" id="NIBS01000007">
    <property type="protein sequence ID" value="PHM27991.1"/>
    <property type="molecule type" value="Genomic_DNA"/>
</dbReference>
<comment type="cofactor">
    <cofactor evidence="1">
        <name>pantetheine 4'-phosphate</name>
        <dbReference type="ChEBI" id="CHEBI:47942"/>
    </cofactor>
</comment>
<dbReference type="FunFam" id="3.40.50.12780:FF:000012">
    <property type="entry name" value="Non-ribosomal peptide synthetase"/>
    <property type="match status" value="1"/>
</dbReference>
<dbReference type="NCBIfam" id="TIGR01733">
    <property type="entry name" value="AA-adenyl-dom"/>
    <property type="match status" value="1"/>
</dbReference>
<protein>
    <submittedName>
        <fullName evidence="4">Pyoverdine synthetase D</fullName>
    </submittedName>
</protein>
<evidence type="ECO:0000256" key="2">
    <source>
        <dbReference type="ARBA" id="ARBA00022450"/>
    </source>
</evidence>
<dbReference type="InterPro" id="IPR045851">
    <property type="entry name" value="AMP-bd_C_sf"/>
</dbReference>
<keyword evidence="2" id="KW-0596">Phosphopantetheine</keyword>
<gene>
    <name evidence="4" type="ORF">Xbud_01718</name>
</gene>
<sequence>MDKENFLNMSERHQQKVLSELLGLISAQDYSGDLDERLTKHDLDNISLISWFESIVERYCEKTALILNKERMSYGELNKRANQVAHYLLAKVPGSKCIGIFLEPSFEMVISIIGILKAGYAYLPIDINNAAERIKSILNDAKPDIIITKNLYLSGLSGFSGETFCFDSNYPALLHSLALNPKKDIKGTQWAYVIYTSGSTGIPKGVPIAHYNVIHLFRATERLFDFSDKDVWTCFHSIAFDFSVWEIWGALLKGGILVVVPYNISRNPPKFYELLVREKVTVLNQTPTAFRLLLQTDDYMSNKTEPLSLRYVIFGGEMLNISSLRQWTDKYGYQRPELINMYGITETTVHVTFHKISPDDLISNVSPIGLPLPGLIIHLLNEAGQPVKENQAGEMYIAGLGVANGYLNRPELSREKFITNPFEKLSANLYRTGDLAQYMENGELCYLGRIDNQIQIRGFRVELGEIENAMRKLSFVKDAIATIYRQERYRQEQNDLKIVVVYQSNTVDEIKHKEIRQLLKEYLPDYMLPDFTARVVEFPINKNGKLDLSQIGWDKKGINDENVI</sequence>
<accession>A0A2D0J168</accession>
<dbReference type="PANTHER" id="PTHR45527">
    <property type="entry name" value="NONRIBOSOMAL PEPTIDE SYNTHETASE"/>
    <property type="match status" value="1"/>
</dbReference>
<dbReference type="OrthoDB" id="9766486at2"/>
<dbReference type="FunFam" id="3.40.50.980:FF:000002">
    <property type="entry name" value="Enterobactin synthetase component F"/>
    <property type="match status" value="1"/>
</dbReference>
<dbReference type="FunFam" id="3.40.50.980:FF:000001">
    <property type="entry name" value="Non-ribosomal peptide synthetase"/>
    <property type="match status" value="1"/>
</dbReference>
<dbReference type="Proteomes" id="UP000225833">
    <property type="component" value="Unassembled WGS sequence"/>
</dbReference>
<evidence type="ECO:0000256" key="1">
    <source>
        <dbReference type="ARBA" id="ARBA00001957"/>
    </source>
</evidence>
<feature type="domain" description="AMP-dependent synthetase/ligase" evidence="3">
    <location>
        <begin position="52"/>
        <end position="407"/>
    </location>
</feature>
<dbReference type="CDD" id="cd17643">
    <property type="entry name" value="A_NRPS_Cytc1-like"/>
    <property type="match status" value="1"/>
</dbReference>
<dbReference type="InterPro" id="IPR020845">
    <property type="entry name" value="AMP-binding_CS"/>
</dbReference>
<dbReference type="GO" id="GO:0043041">
    <property type="term" value="P:amino acid activation for nonribosomal peptide biosynthetic process"/>
    <property type="evidence" value="ECO:0007669"/>
    <property type="project" value="TreeGrafter"/>
</dbReference>
<evidence type="ECO:0000313" key="4">
    <source>
        <dbReference type="EMBL" id="PHM27991.1"/>
    </source>
</evidence>
<dbReference type="InterPro" id="IPR042099">
    <property type="entry name" value="ANL_N_sf"/>
</dbReference>
<dbReference type="Gene3D" id="3.30.300.30">
    <property type="match status" value="1"/>
</dbReference>
<dbReference type="AlphaFoldDB" id="A0A2D0J168"/>
<dbReference type="SUPFAM" id="SSF56801">
    <property type="entry name" value="Acetyl-CoA synthetase-like"/>
    <property type="match status" value="1"/>
</dbReference>
<dbReference type="InterPro" id="IPR010071">
    <property type="entry name" value="AA_adenyl_dom"/>
</dbReference>
<organism evidence="4 5">
    <name type="scientific">Xenorhabdus budapestensis</name>
    <dbReference type="NCBI Taxonomy" id="290110"/>
    <lineage>
        <taxon>Bacteria</taxon>
        <taxon>Pseudomonadati</taxon>
        <taxon>Pseudomonadota</taxon>
        <taxon>Gammaproteobacteria</taxon>
        <taxon>Enterobacterales</taxon>
        <taxon>Morganellaceae</taxon>
        <taxon>Xenorhabdus</taxon>
    </lineage>
</organism>
<dbReference type="Pfam" id="PF00501">
    <property type="entry name" value="AMP-binding"/>
    <property type="match status" value="1"/>
</dbReference>
<name>A0A2D0J168_XENBU</name>
<proteinExistence type="predicted"/>
<dbReference type="PANTHER" id="PTHR45527:SF14">
    <property type="entry name" value="PLIPASTATIN SYNTHASE SUBUNIT B"/>
    <property type="match status" value="1"/>
</dbReference>
<comment type="caution">
    <text evidence="4">The sequence shown here is derived from an EMBL/GenBank/DDBJ whole genome shotgun (WGS) entry which is preliminary data.</text>
</comment>
<dbReference type="Gene3D" id="3.40.50.12780">
    <property type="entry name" value="N-terminal domain of ligase-like"/>
    <property type="match status" value="1"/>
</dbReference>
<dbReference type="GO" id="GO:0044550">
    <property type="term" value="P:secondary metabolite biosynthetic process"/>
    <property type="evidence" value="ECO:0007669"/>
    <property type="project" value="TreeGrafter"/>
</dbReference>
<evidence type="ECO:0000259" key="3">
    <source>
        <dbReference type="Pfam" id="PF00501"/>
    </source>
</evidence>
<dbReference type="GO" id="GO:0005829">
    <property type="term" value="C:cytosol"/>
    <property type="evidence" value="ECO:0007669"/>
    <property type="project" value="TreeGrafter"/>
</dbReference>
<dbReference type="PROSITE" id="PS00455">
    <property type="entry name" value="AMP_BINDING"/>
    <property type="match status" value="1"/>
</dbReference>
<reference evidence="4 5" key="1">
    <citation type="journal article" date="2017" name="Nat. Microbiol.">
        <title>Natural product diversity associated with the nematode symbionts Photorhabdus and Xenorhabdus.</title>
        <authorList>
            <person name="Tobias N.J."/>
            <person name="Wolff H."/>
            <person name="Djahanschiri B."/>
            <person name="Grundmann F."/>
            <person name="Kronenwerth M."/>
            <person name="Shi Y.M."/>
            <person name="Simonyi S."/>
            <person name="Grun P."/>
            <person name="Shapiro-Ilan D."/>
            <person name="Pidot S.J."/>
            <person name="Stinear T.P."/>
            <person name="Ebersberger I."/>
            <person name="Bode H.B."/>
        </authorList>
    </citation>
    <scope>NUCLEOTIDE SEQUENCE [LARGE SCALE GENOMIC DNA]</scope>
    <source>
        <strain evidence="4 5">DSM 16342</strain>
    </source>
</reference>
<dbReference type="GO" id="GO:0031177">
    <property type="term" value="F:phosphopantetheine binding"/>
    <property type="evidence" value="ECO:0007669"/>
    <property type="project" value="TreeGrafter"/>
</dbReference>